<dbReference type="CDD" id="cd13666">
    <property type="entry name" value="PBP2_TRAP_DctP_like_1"/>
    <property type="match status" value="1"/>
</dbReference>
<keyword evidence="2" id="KW-0813">Transport</keyword>
<evidence type="ECO:0000313" key="5">
    <source>
        <dbReference type="EMBL" id="SET40375.1"/>
    </source>
</evidence>
<reference evidence="6" key="1">
    <citation type="submission" date="2016-10" db="EMBL/GenBank/DDBJ databases">
        <authorList>
            <person name="Varghese N."/>
            <person name="Submissions S."/>
        </authorList>
    </citation>
    <scope>NUCLEOTIDE SEQUENCE [LARGE SCALE GENOMIC DNA]</scope>
    <source>
        <strain evidence="6">CGMCC 1.6489</strain>
    </source>
</reference>
<sequence>MRKTRHLSAMVSAAVLTTAMLGQAQATELKYATGYPPNSIGSKAADRYAEALKEHSGGTLTGKVYPQTLLNFMEMSDGLRDGMADAGAVLLTYSSTEYPRANLVGESSMLLEFTDLEQHRAGMAFGGAMAEYLFNHCDSCLEEFTQQNQVYAGAGASTRYMLLCNEPVTTVEDLKGKRLRHGGANWARWAEAMEASPVSMSVNEMYEGISQGVLDCTIQSTPELTIFKMMEVVTHITTDVPGGVYGTSSNSINRDFWQSLDTKQREAVMYATAVTSADITWAYAQASLDNLETARELEDITVHAPSEGLVEANRKFIRADLERIASAYQERYGIADGEKMLADFRPIIEKWAGMVDDIDSPEALAELYWDEVYSKVDVDRHGF</sequence>
<dbReference type="OrthoDB" id="9177965at2"/>
<keyword evidence="3 4" id="KW-0732">Signal</keyword>
<evidence type="ECO:0000313" key="6">
    <source>
        <dbReference type="Proteomes" id="UP000198762"/>
    </source>
</evidence>
<dbReference type="STRING" id="430453.SAMN04487962_1093"/>
<dbReference type="Pfam" id="PF03480">
    <property type="entry name" value="DctP"/>
    <property type="match status" value="1"/>
</dbReference>
<dbReference type="PANTHER" id="PTHR33376">
    <property type="match status" value="1"/>
</dbReference>
<accession>A0A1I0E5F1</accession>
<comment type="similarity">
    <text evidence="1">Belongs to the bacterial solute-binding protein 7 family.</text>
</comment>
<evidence type="ECO:0000256" key="1">
    <source>
        <dbReference type="ARBA" id="ARBA00009023"/>
    </source>
</evidence>
<dbReference type="Gene3D" id="3.40.190.170">
    <property type="entry name" value="Bacterial extracellular solute-binding protein, family 7"/>
    <property type="match status" value="1"/>
</dbReference>
<dbReference type="EMBL" id="FOHZ01000009">
    <property type="protein sequence ID" value="SET40375.1"/>
    <property type="molecule type" value="Genomic_DNA"/>
</dbReference>
<protein>
    <submittedName>
        <fullName evidence="5">TRAP-type C4-dicarboxylate transport system, substrate-binding protein</fullName>
    </submittedName>
</protein>
<dbReference type="InterPro" id="IPR038404">
    <property type="entry name" value="TRAP_DctP_sf"/>
</dbReference>
<dbReference type="AlphaFoldDB" id="A0A1I0E5F1"/>
<dbReference type="InterPro" id="IPR018389">
    <property type="entry name" value="DctP_fam"/>
</dbReference>
<feature type="chain" id="PRO_5011652089" evidence="4">
    <location>
        <begin position="27"/>
        <end position="383"/>
    </location>
</feature>
<dbReference type="GO" id="GO:0055085">
    <property type="term" value="P:transmembrane transport"/>
    <property type="evidence" value="ECO:0007669"/>
    <property type="project" value="InterPro"/>
</dbReference>
<dbReference type="Proteomes" id="UP000198762">
    <property type="component" value="Unassembled WGS sequence"/>
</dbReference>
<keyword evidence="6" id="KW-1185">Reference proteome</keyword>
<organism evidence="5 6">
    <name type="scientific">Marinobacter segnicrescens</name>
    <dbReference type="NCBI Taxonomy" id="430453"/>
    <lineage>
        <taxon>Bacteria</taxon>
        <taxon>Pseudomonadati</taxon>
        <taxon>Pseudomonadota</taxon>
        <taxon>Gammaproteobacteria</taxon>
        <taxon>Pseudomonadales</taxon>
        <taxon>Marinobacteraceae</taxon>
        <taxon>Marinobacter</taxon>
    </lineage>
</organism>
<dbReference type="RefSeq" id="WP_091851471.1">
    <property type="nucleotide sequence ID" value="NZ_FOHZ01000009.1"/>
</dbReference>
<gene>
    <name evidence="5" type="ORF">SAMN04487962_1093</name>
</gene>
<evidence type="ECO:0000256" key="4">
    <source>
        <dbReference type="SAM" id="SignalP"/>
    </source>
</evidence>
<proteinExistence type="inferred from homology"/>
<evidence type="ECO:0000256" key="2">
    <source>
        <dbReference type="ARBA" id="ARBA00022448"/>
    </source>
</evidence>
<name>A0A1I0E5F1_9GAMM</name>
<feature type="signal peptide" evidence="4">
    <location>
        <begin position="1"/>
        <end position="26"/>
    </location>
</feature>
<evidence type="ECO:0000256" key="3">
    <source>
        <dbReference type="ARBA" id="ARBA00022729"/>
    </source>
</evidence>
<dbReference type="PANTHER" id="PTHR33376:SF7">
    <property type="entry name" value="C4-DICARBOXYLATE-BINDING PROTEIN DCTB"/>
    <property type="match status" value="1"/>
</dbReference>